<keyword evidence="2" id="KW-0813">Transport</keyword>
<dbReference type="InterPro" id="IPR050490">
    <property type="entry name" value="Bact_solute-bd_prot1"/>
</dbReference>
<dbReference type="InterPro" id="IPR006061">
    <property type="entry name" value="SBP_1_CS"/>
</dbReference>
<name>A0ABV6W059_9ACTN</name>
<comment type="caution">
    <text evidence="5">The sequence shown here is derived from an EMBL/GenBank/DDBJ whole genome shotgun (WGS) entry which is preliminary data.</text>
</comment>
<dbReference type="RefSeq" id="WP_380538670.1">
    <property type="nucleotide sequence ID" value="NZ_JBHFAB010000018.1"/>
</dbReference>
<accession>A0ABV6W059</accession>
<gene>
    <name evidence="5" type="ORF">ACEZDE_22580</name>
</gene>
<dbReference type="PANTHER" id="PTHR43649">
    <property type="entry name" value="ARABINOSE-BINDING PROTEIN-RELATED"/>
    <property type="match status" value="1"/>
</dbReference>
<evidence type="ECO:0000313" key="6">
    <source>
        <dbReference type="Proteomes" id="UP001592531"/>
    </source>
</evidence>
<sequence length="449" mass="47434">MSHTPAAPARRRRRTAVLLLSGTVTAAMTGLTGCGASGASAGEPTVSVWSWRAQDAPVWKTVQDDLARQGVKVRINFRAISPTSYDSVLQTAMNGGAGPDVFYDRAGEGTDKYAAAGMTAAIDGKVDTSAISKAALAGAQYQGKTYGVPFAVQTMGLFYNKKILADHGVAVPQTWAGLLAAMGQLKSKGVTPMYVMGVQQWLLALQIDAVGASTLDDSTAQAITAKQSTYSDPQFVQTLTAFQQFAPYLEKNWQATGSAGNEQETAFALGKTAFIIDGIFDTATINQVNPSLDYGQMLVPSPDGKQPRLDWYMDGDISLNAHVSDAATAKAAEQVVAFTATKAFGDAFSQTAGEISPIAGVQVPAKYPLSVQAEHWYQNQSVNPVFGIRSPMDTPPVSPSDIKKKTAATTPGIFTAEQNVAVPLLEGKVSPQQAAATIDTTLGWYFGKQ</sequence>
<dbReference type="EMBL" id="JBHFAB010000018">
    <property type="protein sequence ID" value="MFC1419396.1"/>
    <property type="molecule type" value="Genomic_DNA"/>
</dbReference>
<dbReference type="Gene3D" id="3.40.190.10">
    <property type="entry name" value="Periplasmic binding protein-like II"/>
    <property type="match status" value="2"/>
</dbReference>
<feature type="chain" id="PRO_5047066726" evidence="4">
    <location>
        <begin position="27"/>
        <end position="449"/>
    </location>
</feature>
<evidence type="ECO:0000256" key="2">
    <source>
        <dbReference type="ARBA" id="ARBA00022448"/>
    </source>
</evidence>
<feature type="signal peptide" evidence="4">
    <location>
        <begin position="1"/>
        <end position="26"/>
    </location>
</feature>
<dbReference type="SUPFAM" id="SSF53850">
    <property type="entry name" value="Periplasmic binding protein-like II"/>
    <property type="match status" value="1"/>
</dbReference>
<reference evidence="5 6" key="1">
    <citation type="submission" date="2024-09" db="EMBL/GenBank/DDBJ databases">
        <authorList>
            <person name="Lee S.D."/>
        </authorList>
    </citation>
    <scope>NUCLEOTIDE SEQUENCE [LARGE SCALE GENOMIC DNA]</scope>
    <source>
        <strain evidence="5 6">N8-3</strain>
    </source>
</reference>
<dbReference type="PROSITE" id="PS01037">
    <property type="entry name" value="SBP_BACTERIAL_1"/>
    <property type="match status" value="1"/>
</dbReference>
<evidence type="ECO:0000256" key="3">
    <source>
        <dbReference type="ARBA" id="ARBA00022729"/>
    </source>
</evidence>
<dbReference type="Proteomes" id="UP001592531">
    <property type="component" value="Unassembled WGS sequence"/>
</dbReference>
<evidence type="ECO:0000256" key="4">
    <source>
        <dbReference type="SAM" id="SignalP"/>
    </source>
</evidence>
<dbReference type="PANTHER" id="PTHR43649:SF12">
    <property type="entry name" value="DIACETYLCHITOBIOSE BINDING PROTEIN DASA"/>
    <property type="match status" value="1"/>
</dbReference>
<organism evidence="5 6">
    <name type="scientific">Streptacidiphilus cavernicola</name>
    <dbReference type="NCBI Taxonomy" id="3342716"/>
    <lineage>
        <taxon>Bacteria</taxon>
        <taxon>Bacillati</taxon>
        <taxon>Actinomycetota</taxon>
        <taxon>Actinomycetes</taxon>
        <taxon>Kitasatosporales</taxon>
        <taxon>Streptomycetaceae</taxon>
        <taxon>Streptacidiphilus</taxon>
    </lineage>
</organism>
<keyword evidence="6" id="KW-1185">Reference proteome</keyword>
<evidence type="ECO:0000256" key="1">
    <source>
        <dbReference type="ARBA" id="ARBA00008520"/>
    </source>
</evidence>
<evidence type="ECO:0000313" key="5">
    <source>
        <dbReference type="EMBL" id="MFC1419396.1"/>
    </source>
</evidence>
<protein>
    <submittedName>
        <fullName evidence="5">ABC transporter substrate-binding protein</fullName>
    </submittedName>
</protein>
<proteinExistence type="inferred from homology"/>
<dbReference type="InterPro" id="IPR006059">
    <property type="entry name" value="SBP"/>
</dbReference>
<keyword evidence="3 4" id="KW-0732">Signal</keyword>
<dbReference type="Pfam" id="PF01547">
    <property type="entry name" value="SBP_bac_1"/>
    <property type="match status" value="1"/>
</dbReference>
<comment type="similarity">
    <text evidence="1">Belongs to the bacterial solute-binding protein 1 family.</text>
</comment>